<evidence type="ECO:0000256" key="7">
    <source>
        <dbReference type="ARBA" id="ARBA00023303"/>
    </source>
</evidence>
<evidence type="ECO:0000256" key="3">
    <source>
        <dbReference type="ARBA" id="ARBA00022692"/>
    </source>
</evidence>
<dbReference type="PATRIC" id="fig|47311.3.peg.941"/>
<dbReference type="Gene3D" id="1.10.287.70">
    <property type="match status" value="1"/>
</dbReference>
<dbReference type="PANTHER" id="PTHR11537">
    <property type="entry name" value="VOLTAGE-GATED POTASSIUM CHANNEL"/>
    <property type="match status" value="1"/>
</dbReference>
<keyword evidence="3 8" id="KW-0812">Transmembrane</keyword>
<evidence type="ECO:0000313" key="11">
    <source>
        <dbReference type="Proteomes" id="UP000077275"/>
    </source>
</evidence>
<evidence type="ECO:0000256" key="2">
    <source>
        <dbReference type="ARBA" id="ARBA00022448"/>
    </source>
</evidence>
<keyword evidence="11" id="KW-1185">Reference proteome</keyword>
<evidence type="ECO:0000256" key="4">
    <source>
        <dbReference type="ARBA" id="ARBA00022989"/>
    </source>
</evidence>
<name>A0A166CSI4_9EURY</name>
<organism evidence="10 11">
    <name type="scientific">Methanobrevibacter cuticularis</name>
    <dbReference type="NCBI Taxonomy" id="47311"/>
    <lineage>
        <taxon>Archaea</taxon>
        <taxon>Methanobacteriati</taxon>
        <taxon>Methanobacteriota</taxon>
        <taxon>Methanomada group</taxon>
        <taxon>Methanobacteria</taxon>
        <taxon>Methanobacteriales</taxon>
        <taxon>Methanobacteriaceae</taxon>
        <taxon>Methanobrevibacter</taxon>
    </lineage>
</organism>
<dbReference type="GO" id="GO:0008076">
    <property type="term" value="C:voltage-gated potassium channel complex"/>
    <property type="evidence" value="ECO:0007669"/>
    <property type="project" value="InterPro"/>
</dbReference>
<accession>A0A166CSI4</accession>
<keyword evidence="6 8" id="KW-0472">Membrane</keyword>
<evidence type="ECO:0000313" key="10">
    <source>
        <dbReference type="EMBL" id="KZX16467.1"/>
    </source>
</evidence>
<feature type="transmembrane region" description="Helical" evidence="8">
    <location>
        <begin position="55"/>
        <end position="72"/>
    </location>
</feature>
<feature type="transmembrane region" description="Helical" evidence="8">
    <location>
        <begin position="175"/>
        <end position="201"/>
    </location>
</feature>
<protein>
    <submittedName>
        <fullName evidence="10">pH-gated potassium channel KcsA</fullName>
    </submittedName>
</protein>
<keyword evidence="5" id="KW-0406">Ion transport</keyword>
<dbReference type="PANTHER" id="PTHR11537:SF254">
    <property type="entry name" value="POTASSIUM VOLTAGE-GATED CHANNEL PROTEIN SHAB"/>
    <property type="match status" value="1"/>
</dbReference>
<dbReference type="Proteomes" id="UP000077275">
    <property type="component" value="Unassembled WGS sequence"/>
</dbReference>
<feature type="transmembrane region" description="Helical" evidence="8">
    <location>
        <begin position="23"/>
        <end position="43"/>
    </location>
</feature>
<feature type="transmembrane region" description="Helical" evidence="8">
    <location>
        <begin position="78"/>
        <end position="102"/>
    </location>
</feature>
<comment type="subcellular location">
    <subcellularLocation>
        <location evidence="1">Membrane</location>
        <topology evidence="1">Multi-pass membrane protein</topology>
    </subcellularLocation>
</comment>
<feature type="transmembrane region" description="Helical" evidence="8">
    <location>
        <begin position="114"/>
        <end position="135"/>
    </location>
</feature>
<gene>
    <name evidence="10" type="primary">kcsA</name>
    <name evidence="10" type="ORF">MBCUT_08530</name>
</gene>
<evidence type="ECO:0000256" key="1">
    <source>
        <dbReference type="ARBA" id="ARBA00004141"/>
    </source>
</evidence>
<evidence type="ECO:0000259" key="9">
    <source>
        <dbReference type="Pfam" id="PF07885"/>
    </source>
</evidence>
<dbReference type="PRINTS" id="PR00169">
    <property type="entry name" value="KCHANNEL"/>
</dbReference>
<sequence length="245" mass="27380">MVNIILMTLVLMFPIKPISINEIALFDIIISLLLLLFIGINHFILDNIANMEHDIVVLIAIIPFESIFFFVIGTDTSYLIHTLFFIVTIFHIVGLLLSLQISGSKFIEFTENNGLGYGLIITASIFVVSSVLFFMSEVSVNPKVFSFEDAVWYAIVSITTTGYGDIVPSTLSGRIIGSVLMITGISFTTFATASVAGSIITKLDKRRENVRKDINIIDDNIKAKFEENQKQINEIKMMIENLNKK</sequence>
<proteinExistence type="predicted"/>
<feature type="domain" description="Potassium channel" evidence="9">
    <location>
        <begin position="124"/>
        <end position="196"/>
    </location>
</feature>
<keyword evidence="7 10" id="KW-0407">Ion channel</keyword>
<evidence type="ECO:0000256" key="6">
    <source>
        <dbReference type="ARBA" id="ARBA00023136"/>
    </source>
</evidence>
<dbReference type="EMBL" id="LWMW01000092">
    <property type="protein sequence ID" value="KZX16467.1"/>
    <property type="molecule type" value="Genomic_DNA"/>
</dbReference>
<reference evidence="10 11" key="1">
    <citation type="submission" date="2016-04" db="EMBL/GenBank/DDBJ databases">
        <title>Genome sequence of Methanobrevibacter cuticularis DSM 11139.</title>
        <authorList>
            <person name="Poehlein A."/>
            <person name="Seedorf H."/>
            <person name="Daniel R."/>
        </authorList>
    </citation>
    <scope>NUCLEOTIDE SEQUENCE [LARGE SCALE GENOMIC DNA]</scope>
    <source>
        <strain evidence="10 11">DSM 11139</strain>
    </source>
</reference>
<dbReference type="SUPFAM" id="SSF81324">
    <property type="entry name" value="Voltage-gated potassium channels"/>
    <property type="match status" value="1"/>
</dbReference>
<dbReference type="Pfam" id="PF07885">
    <property type="entry name" value="Ion_trans_2"/>
    <property type="match status" value="1"/>
</dbReference>
<dbReference type="GO" id="GO:0001508">
    <property type="term" value="P:action potential"/>
    <property type="evidence" value="ECO:0007669"/>
    <property type="project" value="TreeGrafter"/>
</dbReference>
<dbReference type="STRING" id="47311.MBCUT_08530"/>
<evidence type="ECO:0000256" key="5">
    <source>
        <dbReference type="ARBA" id="ARBA00023065"/>
    </source>
</evidence>
<comment type="caution">
    <text evidence="10">The sequence shown here is derived from an EMBL/GenBank/DDBJ whole genome shotgun (WGS) entry which is preliminary data.</text>
</comment>
<evidence type="ECO:0000256" key="8">
    <source>
        <dbReference type="SAM" id="Phobius"/>
    </source>
</evidence>
<dbReference type="AlphaFoldDB" id="A0A166CSI4"/>
<keyword evidence="4 8" id="KW-1133">Transmembrane helix</keyword>
<keyword evidence="2" id="KW-0813">Transport</keyword>
<dbReference type="InterPro" id="IPR028325">
    <property type="entry name" value="VG_K_chnl"/>
</dbReference>
<dbReference type="GO" id="GO:0005249">
    <property type="term" value="F:voltage-gated potassium channel activity"/>
    <property type="evidence" value="ECO:0007669"/>
    <property type="project" value="InterPro"/>
</dbReference>
<dbReference type="InterPro" id="IPR013099">
    <property type="entry name" value="K_chnl_dom"/>
</dbReference>